<proteinExistence type="predicted"/>
<dbReference type="PANTHER" id="PTHR23053:SF0">
    <property type="entry name" value="HYDROCEPHALUS-INDUCING PROTEIN HOMOLOG"/>
    <property type="match status" value="1"/>
</dbReference>
<dbReference type="InterPro" id="IPR003961">
    <property type="entry name" value="FN3_dom"/>
</dbReference>
<dbReference type="Proteomes" id="UP000535182">
    <property type="component" value="Unassembled WGS sequence"/>
</dbReference>
<organism evidence="2 3">
    <name type="scientific">Tunturiibacter gelidiferens</name>
    <dbReference type="NCBI Taxonomy" id="3069689"/>
    <lineage>
        <taxon>Bacteria</taxon>
        <taxon>Pseudomonadati</taxon>
        <taxon>Acidobacteriota</taxon>
        <taxon>Terriglobia</taxon>
        <taxon>Terriglobales</taxon>
        <taxon>Acidobacteriaceae</taxon>
        <taxon>Tunturiibacter</taxon>
    </lineage>
</organism>
<gene>
    <name evidence="2" type="ORF">HDF14_001234</name>
</gene>
<feature type="domain" description="Fibronectin type-III" evidence="1">
    <location>
        <begin position="462"/>
        <end position="556"/>
    </location>
</feature>
<protein>
    <recommendedName>
        <fullName evidence="1">Fibronectin type-III domain-containing protein</fullName>
    </recommendedName>
</protein>
<name>A0A9X0QC47_9BACT</name>
<dbReference type="InterPro" id="IPR025141">
    <property type="entry name" value="DUF4082"/>
</dbReference>
<dbReference type="InterPro" id="IPR033305">
    <property type="entry name" value="Hydin-like"/>
</dbReference>
<keyword evidence="3" id="KW-1185">Reference proteome</keyword>
<dbReference type="InterPro" id="IPR036116">
    <property type="entry name" value="FN3_sf"/>
</dbReference>
<dbReference type="PROSITE" id="PS50853">
    <property type="entry name" value="FN3"/>
    <property type="match status" value="1"/>
</dbReference>
<evidence type="ECO:0000313" key="3">
    <source>
        <dbReference type="Proteomes" id="UP000535182"/>
    </source>
</evidence>
<dbReference type="NCBIfam" id="NF012200">
    <property type="entry name" value="choice_anch_D"/>
    <property type="match status" value="3"/>
</dbReference>
<dbReference type="InterPro" id="IPR054090">
    <property type="entry name" value="Cep192_Spd-2-like_dom"/>
</dbReference>
<sequence>MDSNDSNPVEIGVKFRADTNGSVTGLRFYKATTNVGTHVGHIWSKSGILLGSATFTSETKSGWQQVNFSSPIPVSANTTYIASYFAPSGHYSVNDNFFTKTGIDNAPLHELANGVDGPDGVYKYGSSSGFPTSTYESDNYWVDVVYTPQTTAATPQLTLSATALNFGSVTVNSAATQSLTLTSSGSSALTINSAAITGAGYSIVGGTLPTTLNPGQTTTLQLQLKPTAAGTVTGQLTISSNSSTGSTSTVSLSGTATAATKPQLSASPSSLSFGSVATNSSATLSETITSSGSSALTVSSASVTGAGFTLVAGSFPATLNPGQALTLQVKFTPTATGAATGKLTISSNSASGATAVISLSGTGTTPGTPQLTVSATSLSFGSVATSSSAKLSLTLTSSGTSAVTVNSAAISGAGFSIIGGSFPLTLNASQTATVNVQFAPTAAGAETGKLTITSNATSGSPALVALSGTGTSVPHSVSLTWSAPPPSAAPVAGYNVYRAISGGALQLLNQPPDTSTSYVDSTVVAGALYDYVVKSVNSAGVESVPSNVIAVTIPTP</sequence>
<dbReference type="InterPro" id="IPR013783">
    <property type="entry name" value="Ig-like_fold"/>
</dbReference>
<dbReference type="SUPFAM" id="SSF49265">
    <property type="entry name" value="Fibronectin type III"/>
    <property type="match status" value="1"/>
</dbReference>
<dbReference type="InterPro" id="IPR017868">
    <property type="entry name" value="Filamin/ABP280_repeat-like"/>
</dbReference>
<dbReference type="PROSITE" id="PS50194">
    <property type="entry name" value="FILAMIN_REPEAT"/>
    <property type="match status" value="1"/>
</dbReference>
<dbReference type="AlphaFoldDB" id="A0A9X0QC47"/>
<dbReference type="Pfam" id="PF13313">
    <property type="entry name" value="DUF4082"/>
    <property type="match status" value="1"/>
</dbReference>
<dbReference type="Gene3D" id="2.60.40.10">
    <property type="entry name" value="Immunoglobulins"/>
    <property type="match status" value="4"/>
</dbReference>
<dbReference type="Pfam" id="PF22073">
    <property type="entry name" value="Cep192_D4"/>
    <property type="match status" value="3"/>
</dbReference>
<dbReference type="EMBL" id="JACHEB010000002">
    <property type="protein sequence ID" value="MBB5327629.1"/>
    <property type="molecule type" value="Genomic_DNA"/>
</dbReference>
<reference evidence="2 3" key="1">
    <citation type="submission" date="2020-08" db="EMBL/GenBank/DDBJ databases">
        <title>Genomic Encyclopedia of Type Strains, Phase IV (KMG-V): Genome sequencing to study the core and pangenomes of soil and plant-associated prokaryotes.</title>
        <authorList>
            <person name="Whitman W."/>
        </authorList>
    </citation>
    <scope>NUCLEOTIDE SEQUENCE [LARGE SCALE GENOMIC DNA]</scope>
    <source>
        <strain evidence="2 3">X5P2</strain>
    </source>
</reference>
<evidence type="ECO:0000259" key="1">
    <source>
        <dbReference type="PROSITE" id="PS50853"/>
    </source>
</evidence>
<accession>A0A9X0QC47</accession>
<dbReference type="CDD" id="cd00063">
    <property type="entry name" value="FN3"/>
    <property type="match status" value="1"/>
</dbReference>
<evidence type="ECO:0000313" key="2">
    <source>
        <dbReference type="EMBL" id="MBB5327629.1"/>
    </source>
</evidence>
<dbReference type="PANTHER" id="PTHR23053">
    <property type="entry name" value="DLEC1 DELETED IN LUNG AND ESOPHAGEAL CANCER 1"/>
    <property type="match status" value="1"/>
</dbReference>
<comment type="caution">
    <text evidence="2">The sequence shown here is derived from an EMBL/GenBank/DDBJ whole genome shotgun (WGS) entry which is preliminary data.</text>
</comment>